<feature type="compositionally biased region" description="Pro residues" evidence="1">
    <location>
        <begin position="84"/>
        <end position="96"/>
    </location>
</feature>
<name>A0A4U6VB17_SETVI</name>
<dbReference type="Gramene" id="TKW25374">
    <property type="protein sequence ID" value="TKW25374"/>
    <property type="gene ID" value="SEVIR_3G115300v2"/>
</dbReference>
<evidence type="ECO:0000313" key="3">
    <source>
        <dbReference type="Proteomes" id="UP000298652"/>
    </source>
</evidence>
<feature type="compositionally biased region" description="Basic residues" evidence="1">
    <location>
        <begin position="66"/>
        <end position="75"/>
    </location>
</feature>
<dbReference type="Proteomes" id="UP000298652">
    <property type="component" value="Chromosome 3"/>
</dbReference>
<accession>A0A4U6VB17</accession>
<dbReference type="AlphaFoldDB" id="A0A4U6VB17"/>
<evidence type="ECO:0000313" key="2">
    <source>
        <dbReference type="EMBL" id="TKW25374.1"/>
    </source>
</evidence>
<protein>
    <submittedName>
        <fullName evidence="2">Uncharacterized protein</fullName>
    </submittedName>
</protein>
<proteinExistence type="predicted"/>
<organism evidence="2 3">
    <name type="scientific">Setaria viridis</name>
    <name type="common">Green bristlegrass</name>
    <name type="synonym">Setaria italica subsp. viridis</name>
    <dbReference type="NCBI Taxonomy" id="4556"/>
    <lineage>
        <taxon>Eukaryota</taxon>
        <taxon>Viridiplantae</taxon>
        <taxon>Streptophyta</taxon>
        <taxon>Embryophyta</taxon>
        <taxon>Tracheophyta</taxon>
        <taxon>Spermatophyta</taxon>
        <taxon>Magnoliopsida</taxon>
        <taxon>Liliopsida</taxon>
        <taxon>Poales</taxon>
        <taxon>Poaceae</taxon>
        <taxon>PACMAD clade</taxon>
        <taxon>Panicoideae</taxon>
        <taxon>Panicodae</taxon>
        <taxon>Paniceae</taxon>
        <taxon>Cenchrinae</taxon>
        <taxon>Setaria</taxon>
    </lineage>
</organism>
<sequence length="119" mass="12710">MQFSAFLFMSGVTVGPYALVEAAVRGRPEEAGHRPGAMPSPSRLTASCSRYPASRSRASDSSSRRWAPRPRHLPRVLRDGAPARRPPVGCPPPAPASPTRACRTSWPRASGRGRSCSGT</sequence>
<gene>
    <name evidence="2" type="ORF">SEVIR_3G115300v2</name>
</gene>
<feature type="compositionally biased region" description="Low complexity" evidence="1">
    <location>
        <begin position="46"/>
        <end position="65"/>
    </location>
</feature>
<feature type="region of interest" description="Disordered" evidence="1">
    <location>
        <begin position="26"/>
        <end position="119"/>
    </location>
</feature>
<reference evidence="2" key="1">
    <citation type="submission" date="2019-03" db="EMBL/GenBank/DDBJ databases">
        <title>WGS assembly of Setaria viridis.</title>
        <authorList>
            <person name="Huang P."/>
            <person name="Jenkins J."/>
            <person name="Grimwood J."/>
            <person name="Barry K."/>
            <person name="Healey A."/>
            <person name="Mamidi S."/>
            <person name="Sreedasyam A."/>
            <person name="Shu S."/>
            <person name="Feldman M."/>
            <person name="Wu J."/>
            <person name="Yu Y."/>
            <person name="Chen C."/>
            <person name="Johnson J."/>
            <person name="Rokhsar D."/>
            <person name="Baxter I."/>
            <person name="Schmutz J."/>
            <person name="Brutnell T."/>
            <person name="Kellogg E."/>
        </authorList>
    </citation>
    <scope>NUCLEOTIDE SEQUENCE [LARGE SCALE GENOMIC DNA]</scope>
</reference>
<keyword evidence="3" id="KW-1185">Reference proteome</keyword>
<evidence type="ECO:0000256" key="1">
    <source>
        <dbReference type="SAM" id="MobiDB-lite"/>
    </source>
</evidence>
<dbReference type="EMBL" id="CM016554">
    <property type="protein sequence ID" value="TKW25374.1"/>
    <property type="molecule type" value="Genomic_DNA"/>
</dbReference>